<keyword evidence="3" id="KW-0472">Membrane</keyword>
<evidence type="ECO:0000256" key="2">
    <source>
        <dbReference type="SAM" id="MobiDB-lite"/>
    </source>
</evidence>
<keyword evidence="3" id="KW-1133">Transmembrane helix</keyword>
<evidence type="ECO:0000313" key="4">
    <source>
        <dbReference type="EMBL" id="SDE40506.1"/>
    </source>
</evidence>
<feature type="transmembrane region" description="Helical" evidence="3">
    <location>
        <begin position="6"/>
        <end position="25"/>
    </location>
</feature>
<feature type="compositionally biased region" description="Basic and acidic residues" evidence="2">
    <location>
        <begin position="122"/>
        <end position="132"/>
    </location>
</feature>
<reference evidence="4 5" key="1">
    <citation type="submission" date="2016-10" db="EMBL/GenBank/DDBJ databases">
        <authorList>
            <person name="de Groot N.N."/>
        </authorList>
    </citation>
    <scope>NUCLEOTIDE SEQUENCE [LARGE SCALE GENOMIC DNA]</scope>
    <source>
        <strain evidence="5">DSM 938 / 37b4</strain>
    </source>
</reference>
<gene>
    <name evidence="4" type="ORF">SAMN04244550_00318</name>
</gene>
<name>A0A0Q0UGU7_RHOCA</name>
<dbReference type="RefSeq" id="WP_055209733.1">
    <property type="nucleotide sequence ID" value="NZ_CP061202.1"/>
</dbReference>
<keyword evidence="3" id="KW-0812">Transmembrane</keyword>
<dbReference type="AlphaFoldDB" id="A0A0Q0UGU7"/>
<proteinExistence type="predicted"/>
<feature type="region of interest" description="Disordered" evidence="2">
    <location>
        <begin position="113"/>
        <end position="132"/>
    </location>
</feature>
<evidence type="ECO:0008006" key="6">
    <source>
        <dbReference type="Google" id="ProtNLM"/>
    </source>
</evidence>
<dbReference type="EMBL" id="FNAY01000001">
    <property type="protein sequence ID" value="SDE40506.1"/>
    <property type="molecule type" value="Genomic_DNA"/>
</dbReference>
<dbReference type="OrthoDB" id="7165680at2"/>
<dbReference type="Proteomes" id="UP000183812">
    <property type="component" value="Unassembled WGS sequence"/>
</dbReference>
<feature type="coiled-coil region" evidence="1">
    <location>
        <begin position="27"/>
        <end position="54"/>
    </location>
</feature>
<evidence type="ECO:0000256" key="3">
    <source>
        <dbReference type="SAM" id="Phobius"/>
    </source>
</evidence>
<sequence length="132" mass="14536">MKTISYILVSLCVLGLAFWAYHVNYATQDREQELRALNAEIADLQEGLSVLRAEWAYLNRPERLRELVNLNFGALGLLPMTPDQFGTAAMVAYPAPEGSDPLSIDQAVAQAIEVSAPPTDDETSRIAEEEAQ</sequence>
<protein>
    <recommendedName>
        <fullName evidence="6">Cell division protein FtsL</fullName>
    </recommendedName>
</protein>
<keyword evidence="1" id="KW-0175">Coiled coil</keyword>
<evidence type="ECO:0000313" key="5">
    <source>
        <dbReference type="Proteomes" id="UP000183812"/>
    </source>
</evidence>
<evidence type="ECO:0000256" key="1">
    <source>
        <dbReference type="SAM" id="Coils"/>
    </source>
</evidence>
<accession>A0A0Q0UGU7</accession>
<organism evidence="4 5">
    <name type="scientific">Rhodobacter capsulatus</name>
    <name type="common">Rhodopseudomonas capsulata</name>
    <dbReference type="NCBI Taxonomy" id="1061"/>
    <lineage>
        <taxon>Bacteria</taxon>
        <taxon>Pseudomonadati</taxon>
        <taxon>Pseudomonadota</taxon>
        <taxon>Alphaproteobacteria</taxon>
        <taxon>Rhodobacterales</taxon>
        <taxon>Rhodobacter group</taxon>
        <taxon>Rhodobacter</taxon>
    </lineage>
</organism>